<evidence type="ECO:0000256" key="1">
    <source>
        <dbReference type="ARBA" id="ARBA00022786"/>
    </source>
</evidence>
<dbReference type="InterPro" id="IPR001394">
    <property type="entry name" value="Peptidase_C19_UCH"/>
</dbReference>
<protein>
    <recommendedName>
        <fullName evidence="6">Ubiquitinyl hydrolase 1</fullName>
    </recommendedName>
</protein>
<dbReference type="GO" id="GO:0016579">
    <property type="term" value="P:protein deubiquitination"/>
    <property type="evidence" value="ECO:0007669"/>
    <property type="project" value="InterPro"/>
</dbReference>
<dbReference type="InterPro" id="IPR038765">
    <property type="entry name" value="Papain-like_cys_pep_sf"/>
</dbReference>
<dbReference type="GO" id="GO:0031647">
    <property type="term" value="P:regulation of protein stability"/>
    <property type="evidence" value="ECO:0007669"/>
    <property type="project" value="TreeGrafter"/>
</dbReference>
<dbReference type="PANTHER" id="PTHR24006:SF644">
    <property type="entry name" value="UBIQUITIN CARBOXYL-TERMINAL HYDROLASE 7"/>
    <property type="match status" value="1"/>
</dbReference>
<dbReference type="SUPFAM" id="SSF49599">
    <property type="entry name" value="TRAF domain-like"/>
    <property type="match status" value="1"/>
</dbReference>
<reference evidence="4" key="2">
    <citation type="submission" date="2023-02" db="EMBL/GenBank/DDBJ databases">
        <authorList>
            <consortium name="DOE Joint Genome Institute"/>
            <person name="Mondo S.J."/>
            <person name="Chang Y."/>
            <person name="Wang Y."/>
            <person name="Ahrendt S."/>
            <person name="Andreopoulos W."/>
            <person name="Barry K."/>
            <person name="Beard J."/>
            <person name="Benny G.L."/>
            <person name="Blankenship S."/>
            <person name="Bonito G."/>
            <person name="Cuomo C."/>
            <person name="Desiro A."/>
            <person name="Gervers K.A."/>
            <person name="Hundley H."/>
            <person name="Kuo A."/>
            <person name="LaButti K."/>
            <person name="Lang B.F."/>
            <person name="Lipzen A."/>
            <person name="O'Donnell K."/>
            <person name="Pangilinan J."/>
            <person name="Reynolds N."/>
            <person name="Sandor L."/>
            <person name="Smith M.W."/>
            <person name="Tsang A."/>
            <person name="Grigoriev I.V."/>
            <person name="Stajich J.E."/>
            <person name="Spatafora J.W."/>
        </authorList>
    </citation>
    <scope>NUCLEOTIDE SEQUENCE</scope>
    <source>
        <strain evidence="4">RSA 2281</strain>
    </source>
</reference>
<dbReference type="EMBL" id="JAIXMP010000021">
    <property type="protein sequence ID" value="KAI9256487.1"/>
    <property type="molecule type" value="Genomic_DNA"/>
</dbReference>
<evidence type="ECO:0000259" key="2">
    <source>
        <dbReference type="PROSITE" id="PS50144"/>
    </source>
</evidence>
<name>A0AAD5K5B1_9FUNG</name>
<dbReference type="Gene3D" id="2.60.210.10">
    <property type="entry name" value="Apoptosis, Tumor Necrosis Factor Receptor Associated Protein 2, Chain A"/>
    <property type="match status" value="1"/>
</dbReference>
<dbReference type="PROSITE" id="PS50235">
    <property type="entry name" value="USP_3"/>
    <property type="match status" value="1"/>
</dbReference>
<dbReference type="PROSITE" id="PS50144">
    <property type="entry name" value="MATH"/>
    <property type="match status" value="1"/>
</dbReference>
<dbReference type="GO" id="GO:0004843">
    <property type="term" value="F:cysteine-type deubiquitinase activity"/>
    <property type="evidence" value="ECO:0007669"/>
    <property type="project" value="InterPro"/>
</dbReference>
<evidence type="ECO:0000259" key="3">
    <source>
        <dbReference type="PROSITE" id="PS50235"/>
    </source>
</evidence>
<organism evidence="4 5">
    <name type="scientific">Phascolomyces articulosus</name>
    <dbReference type="NCBI Taxonomy" id="60185"/>
    <lineage>
        <taxon>Eukaryota</taxon>
        <taxon>Fungi</taxon>
        <taxon>Fungi incertae sedis</taxon>
        <taxon>Mucoromycota</taxon>
        <taxon>Mucoromycotina</taxon>
        <taxon>Mucoromycetes</taxon>
        <taxon>Mucorales</taxon>
        <taxon>Lichtheimiaceae</taxon>
        <taxon>Phascolomyces</taxon>
    </lineage>
</organism>
<dbReference type="PANTHER" id="PTHR24006">
    <property type="entry name" value="UBIQUITIN CARBOXYL-TERMINAL HYDROLASE"/>
    <property type="match status" value="1"/>
</dbReference>
<feature type="domain" description="MATH" evidence="2">
    <location>
        <begin position="47"/>
        <end position="173"/>
    </location>
</feature>
<dbReference type="AlphaFoldDB" id="A0AAD5K5B1"/>
<comment type="caution">
    <text evidence="4">The sequence shown here is derived from an EMBL/GenBank/DDBJ whole genome shotgun (WGS) entry which is preliminary data.</text>
</comment>
<keyword evidence="5" id="KW-1185">Reference proteome</keyword>
<gene>
    <name evidence="4" type="ORF">BDA99DRAFT_516547</name>
</gene>
<evidence type="ECO:0008006" key="6">
    <source>
        <dbReference type="Google" id="ProtNLM"/>
    </source>
</evidence>
<dbReference type="Pfam" id="PF22486">
    <property type="entry name" value="MATH_2"/>
    <property type="match status" value="1"/>
</dbReference>
<dbReference type="GO" id="GO:0005829">
    <property type="term" value="C:cytosol"/>
    <property type="evidence" value="ECO:0007669"/>
    <property type="project" value="TreeGrafter"/>
</dbReference>
<dbReference type="Gene3D" id="3.90.70.10">
    <property type="entry name" value="Cysteine proteinases"/>
    <property type="match status" value="2"/>
</dbReference>
<dbReference type="SMART" id="SM00061">
    <property type="entry name" value="MATH"/>
    <property type="match status" value="1"/>
</dbReference>
<sequence length="651" mass="74954">MTIDEQLPPYRPVDTPAEPPRVLSVVHDYDKIADELFEKVDEELIESKCVHWDIANFKSLSDRVRGPEFEVGGHKWNLLLFPKGNSQNSFASLYLQWNKPAESSKEDEAYACAQFAICLSSPRYPTNYVSYAARHRFTPDEDDWGFTRLVNLERIYEGNEETNRDPLLQQGQIRATAIIRVFKDSTGVLWHHFIGYDSKKHLNIVGIKNAGSTGYLTALLQWLFFTNYFRKSIYQAPALETSILAALQELFYQLQFSSKTVETTELTKAFGWDALELFIEHDLFEVKEVLQASLERSNPSLPGLYRRLFGIRYANGKCDYDFQLDMDGIPTLDQALSNHVFERGNEIDQLPPILHIALKRMRYNKTQKRMEKIKDRFTYPLEIDLDPFLGQYSDRSESHVYVLQSVIAHGERSLSSGYLSSGYYHTYIRPTCKGNQWIKFSDEQVHPVKESDVLEGNYGGPPLDKPDSPARIESAYILSYIRKSRLEEVLPEIPVADIPKTIATRIAQKQRGTTTTRRVWAVTEESFKEFNNQFDMLNLEHTSSKSLTYDKTKTTMGDLEKMVKEALFPGKETKCRLWVIIKRMNGTFRPDEALNFTINKNQLAEQVLAKGRVDPKSTFGIYAETPVGPPIRADQILIFIKYFDIEAQTLR</sequence>
<dbReference type="SUPFAM" id="SSF54001">
    <property type="entry name" value="Cysteine proteinases"/>
    <property type="match status" value="1"/>
</dbReference>
<dbReference type="InterPro" id="IPR050164">
    <property type="entry name" value="Peptidase_C19"/>
</dbReference>
<reference evidence="4" key="1">
    <citation type="journal article" date="2022" name="IScience">
        <title>Evolution of zygomycete secretomes and the origins of terrestrial fungal ecologies.</title>
        <authorList>
            <person name="Chang Y."/>
            <person name="Wang Y."/>
            <person name="Mondo S."/>
            <person name="Ahrendt S."/>
            <person name="Andreopoulos W."/>
            <person name="Barry K."/>
            <person name="Beard J."/>
            <person name="Benny G.L."/>
            <person name="Blankenship S."/>
            <person name="Bonito G."/>
            <person name="Cuomo C."/>
            <person name="Desiro A."/>
            <person name="Gervers K.A."/>
            <person name="Hundley H."/>
            <person name="Kuo A."/>
            <person name="LaButti K."/>
            <person name="Lang B.F."/>
            <person name="Lipzen A."/>
            <person name="O'Donnell K."/>
            <person name="Pangilinan J."/>
            <person name="Reynolds N."/>
            <person name="Sandor L."/>
            <person name="Smith M.E."/>
            <person name="Tsang A."/>
            <person name="Grigoriev I.V."/>
            <person name="Stajich J.E."/>
            <person name="Spatafora J.W."/>
        </authorList>
    </citation>
    <scope>NUCLEOTIDE SEQUENCE</scope>
    <source>
        <strain evidence="4">RSA 2281</strain>
    </source>
</reference>
<dbReference type="Pfam" id="PF12436">
    <property type="entry name" value="USP7_ICP0_bdg"/>
    <property type="match status" value="1"/>
</dbReference>
<proteinExistence type="predicted"/>
<evidence type="ECO:0000313" key="4">
    <source>
        <dbReference type="EMBL" id="KAI9256487.1"/>
    </source>
</evidence>
<feature type="domain" description="USP" evidence="3">
    <location>
        <begin position="205"/>
        <end position="483"/>
    </location>
</feature>
<dbReference type="InterPro" id="IPR024729">
    <property type="entry name" value="USP7_ICP0-binding_dom"/>
</dbReference>
<dbReference type="GO" id="GO:0005634">
    <property type="term" value="C:nucleus"/>
    <property type="evidence" value="ECO:0007669"/>
    <property type="project" value="TreeGrafter"/>
</dbReference>
<dbReference type="InterPro" id="IPR002083">
    <property type="entry name" value="MATH/TRAF_dom"/>
</dbReference>
<evidence type="ECO:0000313" key="5">
    <source>
        <dbReference type="Proteomes" id="UP001209540"/>
    </source>
</evidence>
<dbReference type="Proteomes" id="UP001209540">
    <property type="component" value="Unassembled WGS sequence"/>
</dbReference>
<keyword evidence="1" id="KW-0833">Ubl conjugation pathway</keyword>
<dbReference type="InterPro" id="IPR008974">
    <property type="entry name" value="TRAF-like"/>
</dbReference>
<accession>A0AAD5K5B1</accession>
<dbReference type="Pfam" id="PF00443">
    <property type="entry name" value="UCH"/>
    <property type="match status" value="1"/>
</dbReference>
<dbReference type="InterPro" id="IPR028889">
    <property type="entry name" value="USP"/>
</dbReference>